<evidence type="ECO:0000313" key="1">
    <source>
        <dbReference type="EMBL" id="GGR40862.1"/>
    </source>
</evidence>
<proteinExistence type="predicted"/>
<dbReference type="Proteomes" id="UP000603865">
    <property type="component" value="Unassembled WGS sequence"/>
</dbReference>
<reference evidence="1" key="2">
    <citation type="submission" date="2020-09" db="EMBL/GenBank/DDBJ databases">
        <authorList>
            <person name="Sun Q."/>
            <person name="Ohkuma M."/>
        </authorList>
    </citation>
    <scope>NUCLEOTIDE SEQUENCE</scope>
    <source>
        <strain evidence="1">JCM 31311</strain>
    </source>
</reference>
<name>A0A918FIX2_9DEIO</name>
<accession>A0A918FIX2</accession>
<dbReference type="RefSeq" id="WP_189093854.1">
    <property type="nucleotide sequence ID" value="NZ_BMQL01000110.1"/>
</dbReference>
<reference evidence="1" key="1">
    <citation type="journal article" date="2014" name="Int. J. Syst. Evol. Microbiol.">
        <title>Complete genome sequence of Corynebacterium casei LMG S-19264T (=DSM 44701T), isolated from a smear-ripened cheese.</title>
        <authorList>
            <consortium name="US DOE Joint Genome Institute (JGI-PGF)"/>
            <person name="Walter F."/>
            <person name="Albersmeier A."/>
            <person name="Kalinowski J."/>
            <person name="Ruckert C."/>
        </authorList>
    </citation>
    <scope>NUCLEOTIDE SEQUENCE</scope>
    <source>
        <strain evidence="1">JCM 31311</strain>
    </source>
</reference>
<keyword evidence="2" id="KW-1185">Reference proteome</keyword>
<sequence>MNKTYYDKERFLVDYAIGLIGENRFKDYITSCSGYFIYNLDMENKIQPDFDSITYNLIEKELVRWEIKTDRAKTPNIAVQVHSSSKKDTAMRIPGFDCSLNAGVFRTLSDKFATYHVNSDTFYIADTVKLQSYILNTPRLKSILANKYKSEQTGVVLIPMSEWSNIGEIVRLSDI</sequence>
<comment type="caution">
    <text evidence="1">The sequence shown here is derived from an EMBL/GenBank/DDBJ whole genome shotgun (WGS) entry which is preliminary data.</text>
</comment>
<organism evidence="1 2">
    <name type="scientific">Deinococcus ruber</name>
    <dbReference type="NCBI Taxonomy" id="1848197"/>
    <lineage>
        <taxon>Bacteria</taxon>
        <taxon>Thermotogati</taxon>
        <taxon>Deinococcota</taxon>
        <taxon>Deinococci</taxon>
        <taxon>Deinococcales</taxon>
        <taxon>Deinococcaceae</taxon>
        <taxon>Deinococcus</taxon>
    </lineage>
</organism>
<dbReference type="EMBL" id="BMQL01000110">
    <property type="protein sequence ID" value="GGR40862.1"/>
    <property type="molecule type" value="Genomic_DNA"/>
</dbReference>
<gene>
    <name evidence="1" type="ORF">GCM10008957_56410</name>
</gene>
<evidence type="ECO:0000313" key="2">
    <source>
        <dbReference type="Proteomes" id="UP000603865"/>
    </source>
</evidence>
<protein>
    <submittedName>
        <fullName evidence="1">Uncharacterized protein</fullName>
    </submittedName>
</protein>
<dbReference type="AlphaFoldDB" id="A0A918FIX2"/>